<evidence type="ECO:0000259" key="2">
    <source>
        <dbReference type="Pfam" id="PF00188"/>
    </source>
</evidence>
<dbReference type="Pfam" id="PF00188">
    <property type="entry name" value="CAP"/>
    <property type="match status" value="1"/>
</dbReference>
<dbReference type="AlphaFoldDB" id="A0A6M0CHF5"/>
<gene>
    <name evidence="3" type="ORF">GWK10_08635</name>
</gene>
<keyword evidence="4" id="KW-1185">Reference proteome</keyword>
<evidence type="ECO:0000313" key="3">
    <source>
        <dbReference type="EMBL" id="NER17275.1"/>
    </source>
</evidence>
<dbReference type="Proteomes" id="UP000474296">
    <property type="component" value="Unassembled WGS sequence"/>
</dbReference>
<accession>A0A6M0CHF5</accession>
<dbReference type="RefSeq" id="WP_164031603.1">
    <property type="nucleotide sequence ID" value="NZ_JAABOQ010000003.1"/>
</dbReference>
<feature type="chain" id="PRO_5026964082" description="SCP domain-containing protein" evidence="1">
    <location>
        <begin position="24"/>
        <end position="164"/>
    </location>
</feature>
<name>A0A6M0CHF5_9FLAO</name>
<comment type="caution">
    <text evidence="3">The sequence shown here is derived from an EMBL/GenBank/DDBJ whole genome shotgun (WGS) entry which is preliminary data.</text>
</comment>
<reference evidence="3 4" key="1">
    <citation type="submission" date="2020-01" db="EMBL/GenBank/DDBJ databases">
        <title>Spongiivirga citrea KCTC 32990T.</title>
        <authorList>
            <person name="Wang G."/>
        </authorList>
    </citation>
    <scope>NUCLEOTIDE SEQUENCE [LARGE SCALE GENOMIC DNA]</scope>
    <source>
        <strain evidence="3 4">KCTC 32990</strain>
    </source>
</reference>
<protein>
    <recommendedName>
        <fullName evidence="2">SCP domain-containing protein</fullName>
    </recommendedName>
</protein>
<organism evidence="3 4">
    <name type="scientific">Spongiivirga citrea</name>
    <dbReference type="NCBI Taxonomy" id="1481457"/>
    <lineage>
        <taxon>Bacteria</taxon>
        <taxon>Pseudomonadati</taxon>
        <taxon>Bacteroidota</taxon>
        <taxon>Flavobacteriia</taxon>
        <taxon>Flavobacteriales</taxon>
        <taxon>Flavobacteriaceae</taxon>
        <taxon>Spongiivirga</taxon>
    </lineage>
</organism>
<dbReference type="Gene3D" id="3.40.33.10">
    <property type="entry name" value="CAP"/>
    <property type="match status" value="1"/>
</dbReference>
<keyword evidence="1" id="KW-0732">Signal</keyword>
<dbReference type="InterPro" id="IPR035940">
    <property type="entry name" value="CAP_sf"/>
</dbReference>
<dbReference type="PANTHER" id="PTHR31157">
    <property type="entry name" value="SCP DOMAIN-CONTAINING PROTEIN"/>
    <property type="match status" value="1"/>
</dbReference>
<dbReference type="EMBL" id="JAABOQ010000003">
    <property type="protein sequence ID" value="NER17275.1"/>
    <property type="molecule type" value="Genomic_DNA"/>
</dbReference>
<evidence type="ECO:0000256" key="1">
    <source>
        <dbReference type="SAM" id="SignalP"/>
    </source>
</evidence>
<dbReference type="PROSITE" id="PS51257">
    <property type="entry name" value="PROKAR_LIPOPROTEIN"/>
    <property type="match status" value="1"/>
</dbReference>
<dbReference type="SUPFAM" id="SSF55797">
    <property type="entry name" value="PR-1-like"/>
    <property type="match status" value="1"/>
</dbReference>
<feature type="domain" description="SCP" evidence="2">
    <location>
        <begin position="50"/>
        <end position="161"/>
    </location>
</feature>
<dbReference type="PANTHER" id="PTHR31157:SF1">
    <property type="entry name" value="SCP DOMAIN-CONTAINING PROTEIN"/>
    <property type="match status" value="1"/>
</dbReference>
<feature type="signal peptide" evidence="1">
    <location>
        <begin position="1"/>
        <end position="23"/>
    </location>
</feature>
<proteinExistence type="predicted"/>
<evidence type="ECO:0000313" key="4">
    <source>
        <dbReference type="Proteomes" id="UP000474296"/>
    </source>
</evidence>
<sequence>MTNLFTRLALLCLLLTTAPIFFSCSTDDAPFEEESINFTEDQRLALEVHQRVNAFRVENDLSQLTFDLEVSEIAKEHSVQMLSERSATHKSFDARHLKVEDMTDAQVTGENVAKGYKTADGVIHAWINSKEHHDNMINDYTHTGIGVVKGDDGEAYYTQIFYKK</sequence>
<dbReference type="CDD" id="cd05379">
    <property type="entry name" value="CAP_bacterial"/>
    <property type="match status" value="1"/>
</dbReference>
<dbReference type="InterPro" id="IPR014044">
    <property type="entry name" value="CAP_dom"/>
</dbReference>